<comment type="caution">
    <text evidence="1">The sequence shown here is derived from an EMBL/GenBank/DDBJ whole genome shotgun (WGS) entry which is preliminary data.</text>
</comment>
<proteinExistence type="predicted"/>
<gene>
    <name evidence="1" type="ORF">BBOV_II000530</name>
</gene>
<evidence type="ECO:0000313" key="1">
    <source>
        <dbReference type="EMBL" id="EDO06013.1"/>
    </source>
</evidence>
<dbReference type="AlphaFoldDB" id="A7ASV2"/>
<reference evidence="1 2" key="1">
    <citation type="journal article" date="2007" name="PLoS Pathog.">
        <title>Genome sequence of Babesia bovis and comparative analysis of apicomplexan hemoprotozoa.</title>
        <authorList>
            <person name="Brayton K.A."/>
            <person name="Lau A.O.T."/>
            <person name="Herndon D.R."/>
            <person name="Hannick L."/>
            <person name="Kappmeyer L.S."/>
            <person name="Berens S.J."/>
            <person name="Bidwell S.L."/>
            <person name="Brown W.C."/>
            <person name="Crabtree J."/>
            <person name="Fadrosh D."/>
            <person name="Feldblum T."/>
            <person name="Forberger H.A."/>
            <person name="Haas B.J."/>
            <person name="Howell J.M."/>
            <person name="Khouri H."/>
            <person name="Koo H."/>
            <person name="Mann D.J."/>
            <person name="Norimine J."/>
            <person name="Paulsen I.T."/>
            <person name="Radune D."/>
            <person name="Ren Q."/>
            <person name="Smith R.K. Jr."/>
            <person name="Suarez C.E."/>
            <person name="White O."/>
            <person name="Wortman J.R."/>
            <person name="Knowles D.P. Jr."/>
            <person name="McElwain T.F."/>
            <person name="Nene V.M."/>
        </authorList>
    </citation>
    <scope>NUCLEOTIDE SEQUENCE [LARGE SCALE GENOMIC DNA]</scope>
    <source>
        <strain evidence="1">T2Bo</strain>
    </source>
</reference>
<keyword evidence="2" id="KW-1185">Reference proteome</keyword>
<protein>
    <submittedName>
        <fullName evidence="1">Uncharacterized protein</fullName>
    </submittedName>
</protein>
<dbReference type="Proteomes" id="UP000002173">
    <property type="component" value="Chromosome 2"/>
</dbReference>
<sequence length="220" mass="25415">MPTIKIKLHKSLTLPRTVYQLPNLEKTINIEASRIIDIEKNSTLTWTRNSPTAINLYPSVNPYGLAGLYMNSNNEEYGYTALLRLPYEICKEQTYSWTCQKQDEYDNTYCIVVMQSKWLEPLLKVAQNAAETQTIDITGKTSRTMSQIWQGGWSKAHSAETQCYNESQQEIMPYTYSTIKTIPKTSKVTTYCVNTTPMQKNCHCVTISEYETWKQPCHKH</sequence>
<accession>A7ASV2</accession>
<dbReference type="VEuPathDB" id="PiroplasmaDB:BBOV_II000530"/>
<dbReference type="InParanoid" id="A7ASV2"/>
<name>A7ASV2_BABBO</name>
<dbReference type="eggNOG" id="ENOG502TN5F">
    <property type="taxonomic scope" value="Eukaryota"/>
</dbReference>
<evidence type="ECO:0000313" key="2">
    <source>
        <dbReference type="Proteomes" id="UP000002173"/>
    </source>
</evidence>
<organism evidence="1 2">
    <name type="scientific">Babesia bovis</name>
    <dbReference type="NCBI Taxonomy" id="5865"/>
    <lineage>
        <taxon>Eukaryota</taxon>
        <taxon>Sar</taxon>
        <taxon>Alveolata</taxon>
        <taxon>Apicomplexa</taxon>
        <taxon>Aconoidasida</taxon>
        <taxon>Piroplasmida</taxon>
        <taxon>Babesiidae</taxon>
        <taxon>Babesia</taxon>
    </lineage>
</organism>
<dbReference type="EMBL" id="AAXT01000003">
    <property type="protein sequence ID" value="EDO06013.1"/>
    <property type="molecule type" value="Genomic_DNA"/>
</dbReference>